<feature type="binding site" evidence="17">
    <location>
        <position position="115"/>
    </location>
    <ligand>
        <name>Ca(2+)</name>
        <dbReference type="ChEBI" id="CHEBI:29108"/>
        <label>1</label>
    </ligand>
</feature>
<dbReference type="GO" id="GO:0006979">
    <property type="term" value="P:response to oxidative stress"/>
    <property type="evidence" value="ECO:0007669"/>
    <property type="project" value="UniProtKB-UniRule"/>
</dbReference>
<comment type="similarity">
    <text evidence="20">Belongs to the peroxidase family. Classical plant (class III) peroxidase subfamily.</text>
</comment>
<evidence type="ECO:0000256" key="7">
    <source>
        <dbReference type="ARBA" id="ARBA00022617"/>
    </source>
</evidence>
<feature type="active site" description="Proton acceptor" evidence="15">
    <location>
        <position position="96"/>
    </location>
</feature>
<dbReference type="GO" id="GO:0005576">
    <property type="term" value="C:extracellular region"/>
    <property type="evidence" value="ECO:0007669"/>
    <property type="project" value="UniProtKB-SubCell"/>
</dbReference>
<evidence type="ECO:0000256" key="18">
    <source>
        <dbReference type="PIRSR" id="PIRSR600823-4"/>
    </source>
</evidence>
<dbReference type="GO" id="GO:0020037">
    <property type="term" value="F:heme binding"/>
    <property type="evidence" value="ECO:0007669"/>
    <property type="project" value="UniProtKB-UniRule"/>
</dbReference>
<dbReference type="GO" id="GO:0140825">
    <property type="term" value="F:lactoperoxidase activity"/>
    <property type="evidence" value="ECO:0007669"/>
    <property type="project" value="UniProtKB-EC"/>
</dbReference>
<gene>
    <name evidence="22" type="ORF">V8G54_033720</name>
</gene>
<dbReference type="PRINTS" id="PR00461">
    <property type="entry name" value="PLPEROXIDASE"/>
</dbReference>
<feature type="binding site" evidence="17">
    <location>
        <position position="106"/>
    </location>
    <ligand>
        <name>Ca(2+)</name>
        <dbReference type="ChEBI" id="CHEBI:29108"/>
        <label>1</label>
    </ligand>
</feature>
<feature type="binding site" evidence="17">
    <location>
        <position position="100"/>
    </location>
    <ligand>
        <name>Ca(2+)</name>
        <dbReference type="ChEBI" id="CHEBI:29108"/>
        <label>1</label>
    </ligand>
</feature>
<feature type="disulfide bond" evidence="19">
    <location>
        <begin position="225"/>
        <end position="256"/>
    </location>
</feature>
<evidence type="ECO:0000256" key="5">
    <source>
        <dbReference type="ARBA" id="ARBA00022525"/>
    </source>
</evidence>
<keyword evidence="6 20" id="KW-0575">Peroxidase</keyword>
<reference evidence="22 23" key="1">
    <citation type="journal article" date="2023" name="Life. Sci Alliance">
        <title>Evolutionary insights into 3D genome organization and epigenetic landscape of Vigna mungo.</title>
        <authorList>
            <person name="Junaid A."/>
            <person name="Singh B."/>
            <person name="Bhatia S."/>
        </authorList>
    </citation>
    <scope>NUCLEOTIDE SEQUENCE [LARGE SCALE GENOMIC DNA]</scope>
    <source>
        <strain evidence="22">Urdbean</strain>
    </source>
</reference>
<dbReference type="InterPro" id="IPR033905">
    <property type="entry name" value="Secretory_peroxidase"/>
</dbReference>
<dbReference type="InterPro" id="IPR002016">
    <property type="entry name" value="Haem_peroxidase"/>
</dbReference>
<feature type="disulfide bond" evidence="19">
    <location>
        <begin position="147"/>
        <end position="345"/>
    </location>
</feature>
<dbReference type="SUPFAM" id="SSF48113">
    <property type="entry name" value="Heme-dependent peroxidases"/>
    <property type="match status" value="1"/>
</dbReference>
<feature type="binding site" evidence="17">
    <location>
        <position position="104"/>
    </location>
    <ligand>
        <name>Ca(2+)</name>
        <dbReference type="ChEBI" id="CHEBI:29108"/>
        <label>1</label>
    </ligand>
</feature>
<keyword evidence="8 17" id="KW-0479">Metal-binding</keyword>
<feature type="disulfide bond" evidence="19">
    <location>
        <begin position="65"/>
        <end position="141"/>
    </location>
</feature>
<dbReference type="CDD" id="cd00693">
    <property type="entry name" value="secretory_peroxidase"/>
    <property type="match status" value="1"/>
</dbReference>
<evidence type="ECO:0000256" key="6">
    <source>
        <dbReference type="ARBA" id="ARBA00022559"/>
    </source>
</evidence>
<dbReference type="EMBL" id="CP144691">
    <property type="protein sequence ID" value="WVY94632.1"/>
    <property type="molecule type" value="Genomic_DNA"/>
</dbReference>
<keyword evidence="23" id="KW-1185">Reference proteome</keyword>
<dbReference type="GO" id="GO:0042744">
    <property type="term" value="P:hydrogen peroxide catabolic process"/>
    <property type="evidence" value="ECO:0007669"/>
    <property type="project" value="UniProtKB-KW"/>
</dbReference>
<evidence type="ECO:0000313" key="22">
    <source>
        <dbReference type="EMBL" id="WVY94632.1"/>
    </source>
</evidence>
<feature type="site" description="Transition state stabilizer" evidence="18">
    <location>
        <position position="92"/>
    </location>
</feature>
<comment type="catalytic activity">
    <reaction evidence="1 20">
        <text>2 a phenolic donor + H2O2 = 2 a phenolic radical donor + 2 H2O</text>
        <dbReference type="Rhea" id="RHEA:56136"/>
        <dbReference type="ChEBI" id="CHEBI:15377"/>
        <dbReference type="ChEBI" id="CHEBI:16240"/>
        <dbReference type="ChEBI" id="CHEBI:139520"/>
        <dbReference type="ChEBI" id="CHEBI:139521"/>
        <dbReference type="EC" id="1.11.1.7"/>
    </reaction>
</comment>
<dbReference type="Gene3D" id="1.10.420.10">
    <property type="entry name" value="Peroxidase, domain 2"/>
    <property type="match status" value="1"/>
</dbReference>
<keyword evidence="12 17" id="KW-0408">Iron</keyword>
<feature type="binding site" evidence="16">
    <location>
        <position position="188"/>
    </location>
    <ligand>
        <name>substrate</name>
    </ligand>
</feature>
<evidence type="ECO:0000256" key="20">
    <source>
        <dbReference type="RuleBase" id="RU362060"/>
    </source>
</evidence>
<feature type="binding site" evidence="17">
    <location>
        <position position="102"/>
    </location>
    <ligand>
        <name>Ca(2+)</name>
        <dbReference type="ChEBI" id="CHEBI:29108"/>
        <label>1</label>
    </ligand>
</feature>
<dbReference type="FunFam" id="1.10.420.10:FF:000010">
    <property type="entry name" value="Peroxidase"/>
    <property type="match status" value="1"/>
</dbReference>
<organism evidence="22 23">
    <name type="scientific">Vigna mungo</name>
    <name type="common">Black gram</name>
    <name type="synonym">Phaseolus mungo</name>
    <dbReference type="NCBI Taxonomy" id="3915"/>
    <lineage>
        <taxon>Eukaryota</taxon>
        <taxon>Viridiplantae</taxon>
        <taxon>Streptophyta</taxon>
        <taxon>Embryophyta</taxon>
        <taxon>Tracheophyta</taxon>
        <taxon>Spermatophyta</taxon>
        <taxon>Magnoliopsida</taxon>
        <taxon>eudicotyledons</taxon>
        <taxon>Gunneridae</taxon>
        <taxon>Pentapetalae</taxon>
        <taxon>rosids</taxon>
        <taxon>fabids</taxon>
        <taxon>Fabales</taxon>
        <taxon>Fabaceae</taxon>
        <taxon>Papilionoideae</taxon>
        <taxon>50 kb inversion clade</taxon>
        <taxon>NPAAA clade</taxon>
        <taxon>indigoferoid/millettioid clade</taxon>
        <taxon>Phaseoleae</taxon>
        <taxon>Vigna</taxon>
    </lineage>
</organism>
<evidence type="ECO:0000256" key="8">
    <source>
        <dbReference type="ARBA" id="ARBA00022723"/>
    </source>
</evidence>
<dbReference type="PROSITE" id="PS00436">
    <property type="entry name" value="PEROXIDASE_2"/>
    <property type="match status" value="1"/>
</dbReference>
<dbReference type="FunFam" id="1.10.520.10:FF:000001">
    <property type="entry name" value="Peroxidase"/>
    <property type="match status" value="1"/>
</dbReference>
<evidence type="ECO:0000256" key="10">
    <source>
        <dbReference type="ARBA" id="ARBA00022837"/>
    </source>
</evidence>
<feature type="binding site" evidence="17">
    <location>
        <position position="277"/>
    </location>
    <ligand>
        <name>Ca(2+)</name>
        <dbReference type="ChEBI" id="CHEBI:29108"/>
        <label>2</label>
    </ligand>
</feature>
<keyword evidence="14 20" id="KW-0376">Hydrogen peroxide</keyword>
<evidence type="ECO:0000256" key="16">
    <source>
        <dbReference type="PIRSR" id="PIRSR600823-2"/>
    </source>
</evidence>
<comment type="function">
    <text evidence="2">Removal of H(2)O(2), oxidation of toxic reductants, biosynthesis and degradation of lignin, suberization, auxin catabolism, response to environmental stresses such as wounding, pathogen attack and oxidative stress. These functions might be dependent on each isozyme/isoform in each plant tissue.</text>
</comment>
<comment type="cofactor">
    <cofactor evidence="17 20">
        <name>Ca(2+)</name>
        <dbReference type="ChEBI" id="CHEBI:29108"/>
    </cofactor>
    <text evidence="17 20">Binds 2 calcium ions per subunit.</text>
</comment>
<dbReference type="InterPro" id="IPR010255">
    <property type="entry name" value="Haem_peroxidase_sf"/>
</dbReference>
<keyword evidence="11 20" id="KW-0560">Oxidoreductase</keyword>
<dbReference type="InterPro" id="IPR019794">
    <property type="entry name" value="Peroxidases_AS"/>
</dbReference>
<evidence type="ECO:0000256" key="4">
    <source>
        <dbReference type="ARBA" id="ARBA00012313"/>
    </source>
</evidence>
<dbReference type="PRINTS" id="PR00458">
    <property type="entry name" value="PEROXIDASE"/>
</dbReference>
<comment type="cofactor">
    <cofactor evidence="17 20">
        <name>heme b</name>
        <dbReference type="ChEBI" id="CHEBI:60344"/>
    </cofactor>
    <text evidence="17 20">Binds 1 heme b (iron(II)-protoporphyrin IX) group per subunit.</text>
</comment>
<evidence type="ECO:0000259" key="21">
    <source>
        <dbReference type="PROSITE" id="PS50873"/>
    </source>
</evidence>
<feature type="binding site" evidence="17">
    <location>
        <position position="97"/>
    </location>
    <ligand>
        <name>Ca(2+)</name>
        <dbReference type="ChEBI" id="CHEBI:29108"/>
        <label>1</label>
    </ligand>
</feature>
<proteinExistence type="inferred from homology"/>
<evidence type="ECO:0000256" key="9">
    <source>
        <dbReference type="ARBA" id="ARBA00022729"/>
    </source>
</evidence>
<dbReference type="PROSITE" id="PS50873">
    <property type="entry name" value="PEROXIDASE_4"/>
    <property type="match status" value="1"/>
</dbReference>
<dbReference type="Pfam" id="PF00141">
    <property type="entry name" value="peroxidase"/>
    <property type="match status" value="1"/>
</dbReference>
<keyword evidence="9" id="KW-0732">Signal</keyword>
<dbReference type="PROSITE" id="PS00435">
    <property type="entry name" value="PEROXIDASE_1"/>
    <property type="match status" value="1"/>
</dbReference>
<feature type="domain" description="Plant heme peroxidase family profile" evidence="21">
    <location>
        <begin position="55"/>
        <end position="349"/>
    </location>
</feature>
<keyword evidence="10 17" id="KW-0106">Calcium</keyword>
<feature type="binding site" evidence="17">
    <location>
        <position position="269"/>
    </location>
    <ligand>
        <name>Ca(2+)</name>
        <dbReference type="ChEBI" id="CHEBI:29108"/>
        <label>2</label>
    </ligand>
</feature>
<feature type="binding site" description="axial binding residue" evidence="17">
    <location>
        <position position="218"/>
    </location>
    <ligand>
        <name>heme b</name>
        <dbReference type="ChEBI" id="CHEBI:60344"/>
    </ligand>
    <ligandPart>
        <name>Fe</name>
        <dbReference type="ChEBI" id="CHEBI:18248"/>
    </ligandPart>
</feature>
<keyword evidence="5 20" id="KW-0964">Secreted</keyword>
<feature type="binding site" evidence="17">
    <location>
        <position position="219"/>
    </location>
    <ligand>
        <name>Ca(2+)</name>
        <dbReference type="ChEBI" id="CHEBI:29108"/>
        <label>2</label>
    </ligand>
</feature>
<evidence type="ECO:0000256" key="17">
    <source>
        <dbReference type="PIRSR" id="PIRSR600823-3"/>
    </source>
</evidence>
<dbReference type="GO" id="GO:0050832">
    <property type="term" value="P:defense response to fungus"/>
    <property type="evidence" value="ECO:0007669"/>
    <property type="project" value="UniProtKB-ARBA"/>
</dbReference>
<feature type="disulfide bond" evidence="19">
    <location>
        <begin position="98"/>
        <end position="103"/>
    </location>
</feature>
<protein>
    <recommendedName>
        <fullName evidence="4 20">Peroxidase</fullName>
        <ecNumber evidence="4 20">1.11.1.7</ecNumber>
    </recommendedName>
</protein>
<sequence length="349" mass="38042">MYSTHSPTFPKKLIVTFHFGSLHFVTKMEGRSLNSLMFTLLGLTIVNTVGVSGQETSVGFYSRTCPRAESIVKSTVRDHLKSDPSLAAGLLRLHFHDCFVQGCDASVLIEGPQTERTALPNLSLKGFEVINDAKTQLEAVCPGVVSCADILALATRDSVDLSDGLSWKVPTGRRDGRISQASEANNLPSPFDSVAILTQKFAAKGLNTQDLVVLSGGHTIGTTACLFFRHRLYNFTENGPDPSIDPTFLPTLRAQCPQNTGAQNRVALDTGSEFEFDRSYFKNLKNGRGILQSDQLLWTDASTKTFVEAYSDSALRFKSDFAKSVVKMGNIELKTGSDSEIRTICSAIN</sequence>
<evidence type="ECO:0000313" key="23">
    <source>
        <dbReference type="Proteomes" id="UP001374535"/>
    </source>
</evidence>
<dbReference type="EC" id="1.11.1.7" evidence="4 20"/>
<dbReference type="PANTHER" id="PTHR31235">
    <property type="entry name" value="PEROXIDASE 25-RELATED"/>
    <property type="match status" value="1"/>
</dbReference>
<dbReference type="GO" id="GO:0046872">
    <property type="term" value="F:metal ion binding"/>
    <property type="evidence" value="ECO:0007669"/>
    <property type="project" value="UniProtKB-UniRule"/>
</dbReference>
<dbReference type="InterPro" id="IPR000823">
    <property type="entry name" value="Peroxidase_pln"/>
</dbReference>
<dbReference type="InterPro" id="IPR019793">
    <property type="entry name" value="Peroxidases_heam-ligand_BS"/>
</dbReference>
<evidence type="ECO:0000256" key="1">
    <source>
        <dbReference type="ARBA" id="ARBA00000189"/>
    </source>
</evidence>
<comment type="similarity">
    <text evidence="3">Belongs to the peroxidase family. Ascorbate peroxidase subfamily.</text>
</comment>
<evidence type="ECO:0000256" key="12">
    <source>
        <dbReference type="ARBA" id="ARBA00023004"/>
    </source>
</evidence>
<name>A0AAQ3RJ23_VIGMU</name>
<dbReference type="AlphaFoldDB" id="A0AAQ3RJ23"/>
<keyword evidence="13 19" id="KW-1015">Disulfide bond</keyword>
<evidence type="ECO:0000256" key="15">
    <source>
        <dbReference type="PIRSR" id="PIRSR600823-1"/>
    </source>
</evidence>
<evidence type="ECO:0000256" key="19">
    <source>
        <dbReference type="PIRSR" id="PIRSR600823-5"/>
    </source>
</evidence>
<evidence type="ECO:0000256" key="11">
    <source>
        <dbReference type="ARBA" id="ARBA00023002"/>
    </source>
</evidence>
<keyword evidence="7 20" id="KW-0349">Heme</keyword>
<dbReference type="Proteomes" id="UP001374535">
    <property type="component" value="Chromosome 10"/>
</dbReference>
<evidence type="ECO:0000256" key="13">
    <source>
        <dbReference type="ARBA" id="ARBA00023157"/>
    </source>
</evidence>
<accession>A0AAQ3RJ23</accession>
<evidence type="ECO:0000256" key="2">
    <source>
        <dbReference type="ARBA" id="ARBA00002322"/>
    </source>
</evidence>
<evidence type="ECO:0000256" key="3">
    <source>
        <dbReference type="ARBA" id="ARBA00006873"/>
    </source>
</evidence>
<dbReference type="Gene3D" id="1.10.520.10">
    <property type="match status" value="1"/>
</dbReference>
<evidence type="ECO:0000256" key="14">
    <source>
        <dbReference type="ARBA" id="ARBA00023324"/>
    </source>
</evidence>
<comment type="subcellular location">
    <subcellularLocation>
        <location evidence="20">Secreted</location>
    </subcellularLocation>
</comment>